<dbReference type="PANTHER" id="PTHR19353:SF19">
    <property type="entry name" value="DELTA(5) FATTY ACID DESATURASE C-RELATED"/>
    <property type="match status" value="1"/>
</dbReference>
<dbReference type="Pfam" id="PF00487">
    <property type="entry name" value="FA_desaturase"/>
    <property type="match status" value="1"/>
</dbReference>
<keyword evidence="4" id="KW-1185">Reference proteome</keyword>
<feature type="domain" description="Cytochrome b5 heme-binding" evidence="2">
    <location>
        <begin position="86"/>
        <end position="124"/>
    </location>
</feature>
<dbReference type="Pfam" id="PF00173">
    <property type="entry name" value="Cyt-b5"/>
    <property type="match status" value="1"/>
</dbReference>
<organism evidence="3 4">
    <name type="scientific">Cymbomonas tetramitiformis</name>
    <dbReference type="NCBI Taxonomy" id="36881"/>
    <lineage>
        <taxon>Eukaryota</taxon>
        <taxon>Viridiplantae</taxon>
        <taxon>Chlorophyta</taxon>
        <taxon>Pyramimonadophyceae</taxon>
        <taxon>Pyramimonadales</taxon>
        <taxon>Pyramimonadaceae</taxon>
        <taxon>Cymbomonas</taxon>
    </lineage>
</organism>
<dbReference type="InterPro" id="IPR001199">
    <property type="entry name" value="Cyt_B5-like_heme/steroid-bd"/>
</dbReference>
<evidence type="ECO:0000313" key="3">
    <source>
        <dbReference type="EMBL" id="KAK3233291.1"/>
    </source>
</evidence>
<dbReference type="CDD" id="cd03506">
    <property type="entry name" value="Delta6-FADS-like"/>
    <property type="match status" value="1"/>
</dbReference>
<dbReference type="PIRSF" id="PIRSF015921">
    <property type="entry name" value="FA_sphinglp_des"/>
    <property type="match status" value="1"/>
</dbReference>
<dbReference type="InterPro" id="IPR012171">
    <property type="entry name" value="Fatty_acid_desaturase"/>
</dbReference>
<dbReference type="SMART" id="SM01117">
    <property type="entry name" value="Cyt-b5"/>
    <property type="match status" value="1"/>
</dbReference>
<dbReference type="Proteomes" id="UP001190700">
    <property type="component" value="Unassembled WGS sequence"/>
</dbReference>
<name>A0AAE0BB08_9CHLO</name>
<dbReference type="SUPFAM" id="SSF55856">
    <property type="entry name" value="Cytochrome b5-like heme/steroid binding domain"/>
    <property type="match status" value="1"/>
</dbReference>
<keyword evidence="1" id="KW-0560">Oxidoreductase</keyword>
<reference evidence="3 4" key="1">
    <citation type="journal article" date="2015" name="Genome Biol. Evol.">
        <title>Comparative Genomics of a Bacterivorous Green Alga Reveals Evolutionary Causalities and Consequences of Phago-Mixotrophic Mode of Nutrition.</title>
        <authorList>
            <person name="Burns J.A."/>
            <person name="Paasch A."/>
            <person name="Narechania A."/>
            <person name="Kim E."/>
        </authorList>
    </citation>
    <scope>NUCLEOTIDE SEQUENCE [LARGE SCALE GENOMIC DNA]</scope>
    <source>
        <strain evidence="3 4">PLY_AMNH</strain>
    </source>
</reference>
<dbReference type="GO" id="GO:0016020">
    <property type="term" value="C:membrane"/>
    <property type="evidence" value="ECO:0007669"/>
    <property type="project" value="TreeGrafter"/>
</dbReference>
<dbReference type="Gene3D" id="3.10.120.10">
    <property type="entry name" value="Cytochrome b5-like heme/steroid binding domain"/>
    <property type="match status" value="1"/>
</dbReference>
<dbReference type="AlphaFoldDB" id="A0AAE0BB08"/>
<comment type="caution">
    <text evidence="3">The sequence shown here is derived from an EMBL/GenBank/DDBJ whole genome shotgun (WGS) entry which is preliminary data.</text>
</comment>
<evidence type="ECO:0000313" key="4">
    <source>
        <dbReference type="Proteomes" id="UP001190700"/>
    </source>
</evidence>
<dbReference type="EMBL" id="LGRX02035757">
    <property type="protein sequence ID" value="KAK3233291.1"/>
    <property type="molecule type" value="Genomic_DNA"/>
</dbReference>
<sequence length="463" mass="52688">MQTLSLNRLPGATHTLSSNKRVVVKQRSLAKCYVQRKNSLKITASGFRNSPDSRPSHTVSKSIALDASVLTEEDVPETKKKIAMRIDNVWYDCTGWAKAHPGGARFVEYFNGRDATDAFYALHSYGPNGSDVALKRLQKLPKCEAPEGANLPEKVNAKTAAACEDFREFRVKLEEDGWFQRNLLQEAKHIAQTVVPYILGTALAFSHPVAATLLIGLGMQQAGWLTHDFLHGRGKYCDTMECLGPLLNGFNSHWWVQKHSMHHVFTNEHNKDEDITMEPIFYLEKPEKTGTPDSPARQWQHVYGYPMYLVTYMLWRFDSLRTALKRRDTKELAMMAVNYCWLACLPWQVAIGSIAVGGFLVGALVSATHQSEEIMFEQGEFVDVQFRSTRDAEVKNPFARYLWGGMDTQLEHHLFPTMPRYKYHKLRPILQAFCEKSGFGYRISPDSKIISDNWNTLKEMAMP</sequence>
<dbReference type="GO" id="GO:0006636">
    <property type="term" value="P:unsaturated fatty acid biosynthetic process"/>
    <property type="evidence" value="ECO:0007669"/>
    <property type="project" value="UniProtKB-ARBA"/>
</dbReference>
<evidence type="ECO:0000259" key="2">
    <source>
        <dbReference type="PROSITE" id="PS50255"/>
    </source>
</evidence>
<dbReference type="GO" id="GO:0042759">
    <property type="term" value="P:long-chain fatty acid biosynthetic process"/>
    <property type="evidence" value="ECO:0007669"/>
    <property type="project" value="UniProtKB-ARBA"/>
</dbReference>
<protein>
    <recommendedName>
        <fullName evidence="2">Cytochrome b5 heme-binding domain-containing protein</fullName>
    </recommendedName>
</protein>
<accession>A0AAE0BB08</accession>
<evidence type="ECO:0000256" key="1">
    <source>
        <dbReference type="ARBA" id="ARBA00023002"/>
    </source>
</evidence>
<gene>
    <name evidence="3" type="ORF">CYMTET_56402</name>
</gene>
<dbReference type="PANTHER" id="PTHR19353">
    <property type="entry name" value="FATTY ACID DESATURASE 2"/>
    <property type="match status" value="1"/>
</dbReference>
<dbReference type="GO" id="GO:0016717">
    <property type="term" value="F:oxidoreductase activity, acting on paired donors, with oxidation of a pair of donors resulting in the reduction of molecular oxygen to two molecules of water"/>
    <property type="evidence" value="ECO:0007669"/>
    <property type="project" value="UniProtKB-ARBA"/>
</dbReference>
<dbReference type="InterPro" id="IPR036400">
    <property type="entry name" value="Cyt_B5-like_heme/steroid_sf"/>
</dbReference>
<dbReference type="InterPro" id="IPR005804">
    <property type="entry name" value="FA_desaturase_dom"/>
</dbReference>
<dbReference type="PROSITE" id="PS50255">
    <property type="entry name" value="CYTOCHROME_B5_2"/>
    <property type="match status" value="1"/>
</dbReference>
<proteinExistence type="predicted"/>